<proteinExistence type="predicted"/>
<dbReference type="Proteomes" id="UP001626550">
    <property type="component" value="Unassembled WGS sequence"/>
</dbReference>
<reference evidence="3 4" key="1">
    <citation type="submission" date="2024-11" db="EMBL/GenBank/DDBJ databases">
        <title>Adaptive evolution of stress response genes in parasites aligns with host niche diversity.</title>
        <authorList>
            <person name="Hahn C."/>
            <person name="Resl P."/>
        </authorList>
    </citation>
    <scope>NUCLEOTIDE SEQUENCE [LARGE SCALE GENOMIC DNA]</scope>
    <source>
        <strain evidence="3">EGGRZ-B1_66</strain>
        <tissue evidence="3">Body</tissue>
    </source>
</reference>
<feature type="region of interest" description="Disordered" evidence="1">
    <location>
        <begin position="78"/>
        <end position="110"/>
    </location>
</feature>
<protein>
    <submittedName>
        <fullName evidence="3">Protein T2</fullName>
    </submittedName>
</protein>
<gene>
    <name evidence="3" type="primary">ECT2_1</name>
    <name evidence="3" type="ORF">Ciccas_000883</name>
</gene>
<evidence type="ECO:0000313" key="3">
    <source>
        <dbReference type="EMBL" id="KAL3320433.1"/>
    </source>
</evidence>
<evidence type="ECO:0000313" key="4">
    <source>
        <dbReference type="Proteomes" id="UP001626550"/>
    </source>
</evidence>
<keyword evidence="4" id="KW-1185">Reference proteome</keyword>
<evidence type="ECO:0000256" key="2">
    <source>
        <dbReference type="SAM" id="Phobius"/>
    </source>
</evidence>
<keyword evidence="2" id="KW-0472">Membrane</keyword>
<keyword evidence="2" id="KW-1133">Transmembrane helix</keyword>
<feature type="transmembrane region" description="Helical" evidence="2">
    <location>
        <begin position="339"/>
        <end position="361"/>
    </location>
</feature>
<dbReference type="AlphaFoldDB" id="A0ABD2QLM7"/>
<evidence type="ECO:0000256" key="1">
    <source>
        <dbReference type="SAM" id="MobiDB-lite"/>
    </source>
</evidence>
<feature type="compositionally biased region" description="Polar residues" evidence="1">
    <location>
        <begin position="86"/>
        <end position="96"/>
    </location>
</feature>
<accession>A0ABD2QLM7</accession>
<comment type="caution">
    <text evidence="3">The sequence shown here is derived from an EMBL/GenBank/DDBJ whole genome shotgun (WGS) entry which is preliminary data.</text>
</comment>
<name>A0ABD2QLM7_9PLAT</name>
<organism evidence="3 4">
    <name type="scientific">Cichlidogyrus casuarinus</name>
    <dbReference type="NCBI Taxonomy" id="1844966"/>
    <lineage>
        <taxon>Eukaryota</taxon>
        <taxon>Metazoa</taxon>
        <taxon>Spiralia</taxon>
        <taxon>Lophotrochozoa</taxon>
        <taxon>Platyhelminthes</taxon>
        <taxon>Monogenea</taxon>
        <taxon>Monopisthocotylea</taxon>
        <taxon>Dactylogyridea</taxon>
        <taxon>Ancyrocephalidae</taxon>
        <taxon>Cichlidogyrus</taxon>
    </lineage>
</organism>
<keyword evidence="2" id="KW-0812">Transmembrane</keyword>
<sequence>MLSSSRTLVTQLEVFRIQQNSSGSQGHLEPVTLFLLSDSIEIARPRRKHTGEIISHALKAALAAVQFADSVPRTGGHSFLSRKGSAASNSSCSTGTAPGREAPNTGAQASLSTGIGLNAHQVDSKHRTYSFKHVQFIKLQDIRRIVDLRNEDDFAGLAMADFEASGNGAAFALIICNNSSGLGPEPNYKGQQETSLLGFCLAASVTANYAVQHGRCPEPVENAVIASSQSETCENLVATLQLKVDETKRCFLRKLSSLAVQVSCLAPNPEELLAIVDYDAVFSVPLKNLLSNTATGFKSKKFVTVNQIKFDKHSYFQVQHPHPDKLMPRFCIVQLGSSIYSPLLIESQLVLLNCLLFFYIIKSAS</sequence>
<dbReference type="EMBL" id="JBJKFK010000052">
    <property type="protein sequence ID" value="KAL3320433.1"/>
    <property type="molecule type" value="Genomic_DNA"/>
</dbReference>